<dbReference type="AlphaFoldDB" id="A0A086KWU3"/>
<accession>A0A086KWU3</accession>
<feature type="region of interest" description="Disordered" evidence="1">
    <location>
        <begin position="204"/>
        <end position="233"/>
    </location>
</feature>
<feature type="transmembrane region" description="Helical" evidence="2">
    <location>
        <begin position="546"/>
        <end position="567"/>
    </location>
</feature>
<keyword evidence="2" id="KW-1133">Transmembrane helix</keyword>
<feature type="compositionally biased region" description="Polar residues" evidence="1">
    <location>
        <begin position="41"/>
        <end position="50"/>
    </location>
</feature>
<dbReference type="VEuPathDB" id="ToxoDB:TGDOM2_233470"/>
<dbReference type="Proteomes" id="UP000028837">
    <property type="component" value="Unassembled WGS sequence"/>
</dbReference>
<gene>
    <name evidence="3" type="ORF">TGDOM2_233470</name>
</gene>
<proteinExistence type="predicted"/>
<name>A0A086KWU3_TOXGO</name>
<feature type="region of interest" description="Disordered" evidence="1">
    <location>
        <begin position="41"/>
        <end position="62"/>
    </location>
</feature>
<evidence type="ECO:0000313" key="4">
    <source>
        <dbReference type="Proteomes" id="UP000028837"/>
    </source>
</evidence>
<organism evidence="3 4">
    <name type="scientific">Toxoplasma gondii GAB2-2007-GAL-DOM2</name>
    <dbReference type="NCBI Taxonomy" id="1130820"/>
    <lineage>
        <taxon>Eukaryota</taxon>
        <taxon>Sar</taxon>
        <taxon>Alveolata</taxon>
        <taxon>Apicomplexa</taxon>
        <taxon>Conoidasida</taxon>
        <taxon>Coccidia</taxon>
        <taxon>Eucoccidiorida</taxon>
        <taxon>Eimeriorina</taxon>
        <taxon>Sarcocystidae</taxon>
        <taxon>Toxoplasma</taxon>
    </lineage>
</organism>
<comment type="caution">
    <text evidence="3">The sequence shown here is derived from an EMBL/GenBank/DDBJ whole genome shotgun (WGS) entry which is preliminary data.</text>
</comment>
<feature type="transmembrane region" description="Helical" evidence="2">
    <location>
        <begin position="513"/>
        <end position="534"/>
    </location>
</feature>
<keyword evidence="2 3" id="KW-0812">Transmembrane</keyword>
<sequence length="568" mass="61970">MRLQACPGDPRGGAAPICKTARAYFCEFPFLGVFKRSRSWETSPNWQTGSGAPLRVGQQPTRGWPPRICRGMPRPKQWSLSSCSKDAKQSQTIIWKRCGFNTHDTQSVSQQASAPVSFPAVRGNRGRHREAKVVLPFYSFVVLIACVVSSDALSFEDNRPSPVRPLLRLSRPSMGPVGETPQTRRKTLESSFLPVSTSGRLTVPLTAPGVGPWNSSEQRGRDTFGGSQGENEPVHSCRTFLHSDESVFSEVPPHKGQGDGYPTSLPLRIRRPDYKVLSNIEGEDRFSFSAFRNFFRRLVHSLQSPRKREDAVRRRSGILSCPPTASKMRIASLSSSILEQNGLALYALESMFGSAGALGFGGPCGQWKQQGEHSKEEDAGPCNEEPCDTDGRSVAGKCARGKSRDTGHQEKRQQILNRGFFAACGFPAEGTHPFGASLLSFLKPRMMLSGPPVVTQPGEGVAASCQSNSRSRLSLIPRDYAIINIPVEVALHPVVFQTVCSLAETLRRFERTLMLTATTAATALALGIALPKILHNRDGGWNVQAATAVAVLLLPMFVAMRCTYAAAQ</sequence>
<protein>
    <submittedName>
        <fullName evidence="3">Putative transmembrane protein</fullName>
    </submittedName>
</protein>
<evidence type="ECO:0000256" key="2">
    <source>
        <dbReference type="SAM" id="Phobius"/>
    </source>
</evidence>
<feature type="compositionally biased region" description="Basic and acidic residues" evidence="1">
    <location>
        <begin position="402"/>
        <end position="411"/>
    </location>
</feature>
<evidence type="ECO:0000313" key="3">
    <source>
        <dbReference type="EMBL" id="KFG48861.1"/>
    </source>
</evidence>
<feature type="region of interest" description="Disordered" evidence="1">
    <location>
        <begin position="155"/>
        <end position="191"/>
    </location>
</feature>
<dbReference type="OrthoDB" id="10326624at2759"/>
<evidence type="ECO:0000256" key="1">
    <source>
        <dbReference type="SAM" id="MobiDB-lite"/>
    </source>
</evidence>
<dbReference type="EMBL" id="AHZU02000070">
    <property type="protein sequence ID" value="KFG48861.1"/>
    <property type="molecule type" value="Genomic_DNA"/>
</dbReference>
<reference evidence="3 4" key="1">
    <citation type="submission" date="2014-02" db="EMBL/GenBank/DDBJ databases">
        <authorList>
            <person name="Sibley D."/>
            <person name="Venepally P."/>
            <person name="Karamycheva S."/>
            <person name="Hadjithomas M."/>
            <person name="Khan A."/>
            <person name="Brunk B."/>
            <person name="Roos D."/>
            <person name="Caler E."/>
            <person name="Lorenzi H."/>
        </authorList>
    </citation>
    <scope>NUCLEOTIDE SEQUENCE [LARGE SCALE GENOMIC DNA]</scope>
    <source>
        <strain evidence="3 4">GAB2-2007-GAL-DOM2</strain>
    </source>
</reference>
<keyword evidence="2" id="KW-0472">Membrane</keyword>
<feature type="region of interest" description="Disordered" evidence="1">
    <location>
        <begin position="368"/>
        <end position="411"/>
    </location>
</feature>